<reference evidence="1" key="1">
    <citation type="submission" date="2023-02" db="EMBL/GenBank/DDBJ databases">
        <title>Actinomadura rubrobrunea NBRC 14622.</title>
        <authorList>
            <person name="Ichikawa N."/>
            <person name="Sato H."/>
            <person name="Tonouchi N."/>
        </authorList>
    </citation>
    <scope>NUCLEOTIDE SEQUENCE</scope>
    <source>
        <strain evidence="1">NBRC 14622</strain>
    </source>
</reference>
<protein>
    <submittedName>
        <fullName evidence="1">Uncharacterized protein</fullName>
    </submittedName>
</protein>
<gene>
    <name evidence="1" type="ORF">Arub01_52110</name>
</gene>
<evidence type="ECO:0000313" key="1">
    <source>
        <dbReference type="EMBL" id="GLW66968.1"/>
    </source>
</evidence>
<evidence type="ECO:0000313" key="2">
    <source>
        <dbReference type="Proteomes" id="UP001165124"/>
    </source>
</evidence>
<sequence length="73" mass="7286">MVAVALVALTLDAVQAAVAAAGDPRYVARADSTAAALVALLSAAWVGPGPIPTRLNKPVSRFSCGVLLVGDMP</sequence>
<accession>A0A9W6Q1Y7</accession>
<organism evidence="1 2">
    <name type="scientific">Actinomadura rubrobrunea</name>
    <dbReference type="NCBI Taxonomy" id="115335"/>
    <lineage>
        <taxon>Bacteria</taxon>
        <taxon>Bacillati</taxon>
        <taxon>Actinomycetota</taxon>
        <taxon>Actinomycetes</taxon>
        <taxon>Streptosporangiales</taxon>
        <taxon>Thermomonosporaceae</taxon>
        <taxon>Actinomadura</taxon>
    </lineage>
</organism>
<dbReference type="RefSeq" id="WP_067915345.1">
    <property type="nucleotide sequence ID" value="NZ_BSRZ01000019.1"/>
</dbReference>
<dbReference type="Proteomes" id="UP001165124">
    <property type="component" value="Unassembled WGS sequence"/>
</dbReference>
<comment type="caution">
    <text evidence="1">The sequence shown here is derived from an EMBL/GenBank/DDBJ whole genome shotgun (WGS) entry which is preliminary data.</text>
</comment>
<dbReference type="EMBL" id="BSRZ01000019">
    <property type="protein sequence ID" value="GLW66968.1"/>
    <property type="molecule type" value="Genomic_DNA"/>
</dbReference>
<keyword evidence="2" id="KW-1185">Reference proteome</keyword>
<name>A0A9W6Q1Y7_9ACTN</name>
<dbReference type="AlphaFoldDB" id="A0A9W6Q1Y7"/>
<proteinExistence type="predicted"/>